<feature type="binding site" evidence="6">
    <location>
        <position position="289"/>
    </location>
    <ligand>
        <name>Zn(2+)</name>
        <dbReference type="ChEBI" id="CHEBI:29105"/>
    </ligand>
</feature>
<dbReference type="PANTHER" id="PTHR20855:SF52">
    <property type="entry name" value="ADIPONECTIN RECEPTOR PROTEIN"/>
    <property type="match status" value="1"/>
</dbReference>
<feature type="binding site" evidence="6">
    <location>
        <position position="285"/>
    </location>
    <ligand>
        <name>Zn(2+)</name>
        <dbReference type="ChEBI" id="CHEBI:29105"/>
    </ligand>
</feature>
<evidence type="ECO:0000256" key="4">
    <source>
        <dbReference type="ARBA" id="ARBA00022989"/>
    </source>
</evidence>
<feature type="transmembrane region" description="Helical" evidence="7">
    <location>
        <begin position="181"/>
        <end position="201"/>
    </location>
</feature>
<feature type="binding site" evidence="6">
    <location>
        <position position="135"/>
    </location>
    <ligand>
        <name>Zn(2+)</name>
        <dbReference type="ChEBI" id="CHEBI:29105"/>
    </ligand>
</feature>
<dbReference type="OMA" id="EHECNDE"/>
<evidence type="ECO:0000256" key="6">
    <source>
        <dbReference type="PIRSR" id="PIRSR604254-1"/>
    </source>
</evidence>
<dbReference type="Pfam" id="PF03006">
    <property type="entry name" value="HlyIII"/>
    <property type="match status" value="1"/>
</dbReference>
<evidence type="ECO:0000256" key="7">
    <source>
        <dbReference type="SAM" id="Phobius"/>
    </source>
</evidence>
<evidence type="ECO:0000256" key="2">
    <source>
        <dbReference type="ARBA" id="ARBA00007018"/>
    </source>
</evidence>
<reference evidence="8" key="1">
    <citation type="submission" date="2021-01" db="EMBL/GenBank/DDBJ databases">
        <authorList>
            <consortium name="Genoscope - CEA"/>
            <person name="William W."/>
        </authorList>
    </citation>
    <scope>NUCLEOTIDE SEQUENCE</scope>
</reference>
<dbReference type="PANTHER" id="PTHR20855">
    <property type="entry name" value="ADIPOR/PROGESTIN RECEPTOR-RELATED"/>
    <property type="match status" value="1"/>
</dbReference>
<comment type="subcellular location">
    <subcellularLocation>
        <location evidence="1">Membrane</location>
        <topology evidence="1">Multi-pass membrane protein</topology>
    </subcellularLocation>
</comment>
<evidence type="ECO:0000256" key="5">
    <source>
        <dbReference type="ARBA" id="ARBA00023136"/>
    </source>
</evidence>
<protein>
    <submittedName>
        <fullName evidence="8">Uncharacterized protein</fullName>
    </submittedName>
</protein>
<gene>
    <name evidence="8" type="ORF">PPRIM_AZ9-3.1.T0050316</name>
</gene>
<comment type="caution">
    <text evidence="8">The sequence shown here is derived from an EMBL/GenBank/DDBJ whole genome shotgun (WGS) entry which is preliminary data.</text>
</comment>
<evidence type="ECO:0000313" key="8">
    <source>
        <dbReference type="EMBL" id="CAD8043662.1"/>
    </source>
</evidence>
<keyword evidence="9" id="KW-1185">Reference proteome</keyword>
<comment type="similarity">
    <text evidence="2">Belongs to the ADIPOR family.</text>
</comment>
<organism evidence="8 9">
    <name type="scientific">Paramecium primaurelia</name>
    <dbReference type="NCBI Taxonomy" id="5886"/>
    <lineage>
        <taxon>Eukaryota</taxon>
        <taxon>Sar</taxon>
        <taxon>Alveolata</taxon>
        <taxon>Ciliophora</taxon>
        <taxon>Intramacronucleata</taxon>
        <taxon>Oligohymenophorea</taxon>
        <taxon>Peniculida</taxon>
        <taxon>Parameciidae</taxon>
        <taxon>Paramecium</taxon>
    </lineage>
</organism>
<keyword evidence="6" id="KW-0479">Metal-binding</keyword>
<dbReference type="InterPro" id="IPR004254">
    <property type="entry name" value="AdipoR/HlyIII-related"/>
</dbReference>
<sequence>MSLINRRKLNKINKATQQSYDTHKQCPYIGEYNEAPQYTLDNKYLLTGYRINYNTVGLALKSMFHKHNETCNIWSHLLPLFLFLGLFIYSQIQQIAPLISFMKESENHYSDIQLWPLQYCLLCAIILFTISTTYHTFFCVNKTLSCVLLRLDYGGICLVASGGVIPVIQYGFYCNQQIKDIYTFMIILLCILTFISSLFDYMHKEQFVVYKTLIYVMFFTFIFTPVFHLMMFSRYNLLGGHFHFNDTENYFLVMLIFLISGIITYATRFPERCYPRRFDIFINSHTIWHIFVVLSYSTTYIMSLNMYTIRENYKCT</sequence>
<evidence type="ECO:0000256" key="3">
    <source>
        <dbReference type="ARBA" id="ARBA00022692"/>
    </source>
</evidence>
<dbReference type="Proteomes" id="UP000688137">
    <property type="component" value="Unassembled WGS sequence"/>
</dbReference>
<dbReference type="EMBL" id="CAJJDM010000002">
    <property type="protein sequence ID" value="CAD8043662.1"/>
    <property type="molecule type" value="Genomic_DNA"/>
</dbReference>
<feature type="transmembrane region" description="Helical" evidence="7">
    <location>
        <begin position="112"/>
        <end position="130"/>
    </location>
</feature>
<feature type="transmembrane region" description="Helical" evidence="7">
    <location>
        <begin position="250"/>
        <end position="267"/>
    </location>
</feature>
<keyword evidence="3 7" id="KW-0812">Transmembrane</keyword>
<evidence type="ECO:0000256" key="1">
    <source>
        <dbReference type="ARBA" id="ARBA00004141"/>
    </source>
</evidence>
<keyword evidence="4 7" id="KW-1133">Transmembrane helix</keyword>
<keyword evidence="5 7" id="KW-0472">Membrane</keyword>
<feature type="transmembrane region" description="Helical" evidence="7">
    <location>
        <begin position="287"/>
        <end position="309"/>
    </location>
</feature>
<feature type="transmembrane region" description="Helical" evidence="7">
    <location>
        <begin position="213"/>
        <end position="230"/>
    </location>
</feature>
<dbReference type="GO" id="GO:0016020">
    <property type="term" value="C:membrane"/>
    <property type="evidence" value="ECO:0007669"/>
    <property type="project" value="UniProtKB-SubCell"/>
</dbReference>
<feature type="transmembrane region" description="Helical" evidence="7">
    <location>
        <begin position="151"/>
        <end position="169"/>
    </location>
</feature>
<keyword evidence="6" id="KW-0862">Zinc</keyword>
<feature type="transmembrane region" description="Helical" evidence="7">
    <location>
        <begin position="73"/>
        <end position="92"/>
    </location>
</feature>
<dbReference type="GO" id="GO:0046872">
    <property type="term" value="F:metal ion binding"/>
    <property type="evidence" value="ECO:0007669"/>
    <property type="project" value="UniProtKB-KW"/>
</dbReference>
<proteinExistence type="inferred from homology"/>
<dbReference type="GO" id="GO:0038023">
    <property type="term" value="F:signaling receptor activity"/>
    <property type="evidence" value="ECO:0007669"/>
    <property type="project" value="TreeGrafter"/>
</dbReference>
<accession>A0A8S1JMP9</accession>
<evidence type="ECO:0000313" key="9">
    <source>
        <dbReference type="Proteomes" id="UP000688137"/>
    </source>
</evidence>
<dbReference type="AlphaFoldDB" id="A0A8S1JMP9"/>
<name>A0A8S1JMP9_PARPR</name>